<reference evidence="2 3" key="1">
    <citation type="submission" date="2016-06" db="EMBL/GenBank/DDBJ databases">
        <title>Complete genome sequence of a deep-branching marine Gamma Proteobacterium Woeseia oceani type strain XK5.</title>
        <authorList>
            <person name="Mu D."/>
            <person name="Du Z."/>
        </authorList>
    </citation>
    <scope>NUCLEOTIDE SEQUENCE [LARGE SCALE GENOMIC DNA]</scope>
    <source>
        <strain evidence="2 3">XK5</strain>
    </source>
</reference>
<organism evidence="2 3">
    <name type="scientific">Woeseia oceani</name>
    <dbReference type="NCBI Taxonomy" id="1548547"/>
    <lineage>
        <taxon>Bacteria</taxon>
        <taxon>Pseudomonadati</taxon>
        <taxon>Pseudomonadota</taxon>
        <taxon>Gammaproteobacteria</taxon>
        <taxon>Woeseiales</taxon>
        <taxon>Woeseiaceae</taxon>
        <taxon>Woeseia</taxon>
    </lineage>
</organism>
<evidence type="ECO:0000313" key="3">
    <source>
        <dbReference type="Proteomes" id="UP000092695"/>
    </source>
</evidence>
<keyword evidence="3" id="KW-1185">Reference proteome</keyword>
<dbReference type="KEGG" id="woc:BA177_17435"/>
<keyword evidence="1" id="KW-1133">Transmembrane helix</keyword>
<dbReference type="InterPro" id="IPR018681">
    <property type="entry name" value="DUF2165_transmembrane"/>
</dbReference>
<feature type="transmembrane region" description="Helical" evidence="1">
    <location>
        <begin position="60"/>
        <end position="80"/>
    </location>
</feature>
<proteinExistence type="predicted"/>
<evidence type="ECO:0008006" key="4">
    <source>
        <dbReference type="Google" id="ProtNLM"/>
    </source>
</evidence>
<protein>
    <recommendedName>
        <fullName evidence="4">Small integral membrane protein</fullName>
    </recommendedName>
</protein>
<name>A0A193LJL8_9GAMM</name>
<dbReference type="Proteomes" id="UP000092695">
    <property type="component" value="Chromosome"/>
</dbReference>
<dbReference type="EMBL" id="CP016268">
    <property type="protein sequence ID" value="ANO52735.1"/>
    <property type="molecule type" value="Genomic_DNA"/>
</dbReference>
<dbReference type="OrthoDB" id="7618855at2"/>
<dbReference type="RefSeq" id="WP_068618350.1">
    <property type="nucleotide sequence ID" value="NZ_CP016268.1"/>
</dbReference>
<dbReference type="STRING" id="1548547.BA177_17435"/>
<gene>
    <name evidence="2" type="ORF">BA177_17435</name>
</gene>
<keyword evidence="1" id="KW-0472">Membrane</keyword>
<dbReference type="Pfam" id="PF09933">
    <property type="entry name" value="DUF2165"/>
    <property type="match status" value="1"/>
</dbReference>
<keyword evidence="1" id="KW-0812">Transmembrane</keyword>
<feature type="transmembrane region" description="Helical" evidence="1">
    <location>
        <begin position="134"/>
        <end position="156"/>
    </location>
</feature>
<sequence length="161" mass="17075">MIRIIKSVLAAFVALFCLMYALQNIVNLNAAYGFVAAVLTMSDHAVYPSHFGPAITSPALIWVALIVIIALEVLAGLLAAKGAVDLWRARRGDAATFNGAKTFAIAGCGVALIIWFGLFSTFGGAYFQMWQTQLGTASLAGAFQYSVLNGLVLLIIQSADE</sequence>
<evidence type="ECO:0000313" key="2">
    <source>
        <dbReference type="EMBL" id="ANO52735.1"/>
    </source>
</evidence>
<dbReference type="AlphaFoldDB" id="A0A193LJL8"/>
<evidence type="ECO:0000256" key="1">
    <source>
        <dbReference type="SAM" id="Phobius"/>
    </source>
</evidence>
<accession>A0A193LJL8</accession>
<feature type="transmembrane region" description="Helical" evidence="1">
    <location>
        <begin position="101"/>
        <end position="122"/>
    </location>
</feature>